<keyword evidence="2" id="KW-1185">Reference proteome</keyword>
<evidence type="ECO:0000313" key="2">
    <source>
        <dbReference type="Proteomes" id="UP000707245"/>
    </source>
</evidence>
<comment type="caution">
    <text evidence="1">The sequence shown here is derived from an EMBL/GenBank/DDBJ whole genome shotgun (WGS) entry which is preliminary data.</text>
</comment>
<protein>
    <recommendedName>
        <fullName evidence="3">RiboL-PSP-HEPN domain-containing protein</fullName>
    </recommendedName>
</protein>
<reference evidence="1 2" key="1">
    <citation type="submission" date="2020-07" db="EMBL/GenBank/DDBJ databases">
        <title>Halophilic bacteria isolated from french cheeses.</title>
        <authorList>
            <person name="Kothe C.I."/>
            <person name="Farah-Kraiem B."/>
            <person name="Renault P."/>
            <person name="Dridi B."/>
        </authorList>
    </citation>
    <scope>NUCLEOTIDE SEQUENCE [LARGE SCALE GENOMIC DNA]</scope>
    <source>
        <strain evidence="1 2">FME14</strain>
    </source>
</reference>
<name>A0ABR9FNU1_9GAMM</name>
<sequence>MSSEEKANEFLGVFNDGIANIKAQNRDSFHNQLYFSNVISLMEQFLSNLFIFEITDCQQSLQKLASHDKFRAATVTIPFALNNSIETYLVRSMKALVWHRLNDVEMYYKKVLNIRFNISSELLKQLELRHDFVHRNGFTLDGEQVEISDEDLDKCISLVEPFVIDIHTKYVAAKS</sequence>
<proteinExistence type="predicted"/>
<gene>
    <name evidence="1" type="ORF">EI167_13735</name>
</gene>
<dbReference type="EMBL" id="RRZA01000043">
    <property type="protein sequence ID" value="MBE0458487.1"/>
    <property type="molecule type" value="Genomic_DNA"/>
</dbReference>
<evidence type="ECO:0000313" key="1">
    <source>
        <dbReference type="EMBL" id="MBE0458487.1"/>
    </source>
</evidence>
<dbReference type="RefSeq" id="WP_192542171.1">
    <property type="nucleotide sequence ID" value="NZ_JBQELX010000159.1"/>
</dbReference>
<organism evidence="1 2">
    <name type="scientific">Pseudoalteromonas prydzensis</name>
    <dbReference type="NCBI Taxonomy" id="182141"/>
    <lineage>
        <taxon>Bacteria</taxon>
        <taxon>Pseudomonadati</taxon>
        <taxon>Pseudomonadota</taxon>
        <taxon>Gammaproteobacteria</taxon>
        <taxon>Alteromonadales</taxon>
        <taxon>Pseudoalteromonadaceae</taxon>
        <taxon>Pseudoalteromonas</taxon>
    </lineage>
</organism>
<evidence type="ECO:0008006" key="3">
    <source>
        <dbReference type="Google" id="ProtNLM"/>
    </source>
</evidence>
<accession>A0ABR9FNU1</accession>
<dbReference type="Proteomes" id="UP000707245">
    <property type="component" value="Unassembled WGS sequence"/>
</dbReference>